<protein>
    <submittedName>
        <fullName evidence="2">Uncharacterized protein</fullName>
    </submittedName>
</protein>
<accession>A0A0A9CEN4</accession>
<dbReference type="AlphaFoldDB" id="A0A0A9CEN4"/>
<feature type="region of interest" description="Disordered" evidence="1">
    <location>
        <begin position="1"/>
        <end position="39"/>
    </location>
</feature>
<organism evidence="2">
    <name type="scientific">Arundo donax</name>
    <name type="common">Giant reed</name>
    <name type="synonym">Donax arundinaceus</name>
    <dbReference type="NCBI Taxonomy" id="35708"/>
    <lineage>
        <taxon>Eukaryota</taxon>
        <taxon>Viridiplantae</taxon>
        <taxon>Streptophyta</taxon>
        <taxon>Embryophyta</taxon>
        <taxon>Tracheophyta</taxon>
        <taxon>Spermatophyta</taxon>
        <taxon>Magnoliopsida</taxon>
        <taxon>Liliopsida</taxon>
        <taxon>Poales</taxon>
        <taxon>Poaceae</taxon>
        <taxon>PACMAD clade</taxon>
        <taxon>Arundinoideae</taxon>
        <taxon>Arundineae</taxon>
        <taxon>Arundo</taxon>
    </lineage>
</organism>
<sequence length="102" mass="10613">MEGGGVAQRDPATTRIRRRQRVEDGSGGGDGDGKGRKCGEGGFWPLSRLGIGTGSTDVLSSDVGSLSHVIPGPPVSDSTSQAVCQRIGCCRIFLDATWTHGR</sequence>
<name>A0A0A9CEN4_ARUDO</name>
<reference evidence="2" key="2">
    <citation type="journal article" date="2015" name="Data Brief">
        <title>Shoot transcriptome of the giant reed, Arundo donax.</title>
        <authorList>
            <person name="Barrero R.A."/>
            <person name="Guerrero F.D."/>
            <person name="Moolhuijzen P."/>
            <person name="Goolsby J.A."/>
            <person name="Tidwell J."/>
            <person name="Bellgard S.E."/>
            <person name="Bellgard M.I."/>
        </authorList>
    </citation>
    <scope>NUCLEOTIDE SEQUENCE</scope>
    <source>
        <tissue evidence="2">Shoot tissue taken approximately 20 cm above the soil surface</tissue>
    </source>
</reference>
<evidence type="ECO:0000313" key="2">
    <source>
        <dbReference type="EMBL" id="JAD72918.1"/>
    </source>
</evidence>
<reference evidence="2" key="1">
    <citation type="submission" date="2014-09" db="EMBL/GenBank/DDBJ databases">
        <authorList>
            <person name="Magalhaes I.L.F."/>
            <person name="Oliveira U."/>
            <person name="Santos F.R."/>
            <person name="Vidigal T.H.D.A."/>
            <person name="Brescovit A.D."/>
            <person name="Santos A.J."/>
        </authorList>
    </citation>
    <scope>NUCLEOTIDE SEQUENCE</scope>
    <source>
        <tissue evidence="2">Shoot tissue taken approximately 20 cm above the soil surface</tissue>
    </source>
</reference>
<evidence type="ECO:0000256" key="1">
    <source>
        <dbReference type="SAM" id="MobiDB-lite"/>
    </source>
</evidence>
<proteinExistence type="predicted"/>
<dbReference type="EMBL" id="GBRH01224977">
    <property type="protein sequence ID" value="JAD72918.1"/>
    <property type="molecule type" value="Transcribed_RNA"/>
</dbReference>